<organism evidence="1">
    <name type="scientific">marine metagenome</name>
    <dbReference type="NCBI Taxonomy" id="408172"/>
    <lineage>
        <taxon>unclassified sequences</taxon>
        <taxon>metagenomes</taxon>
        <taxon>ecological metagenomes</taxon>
    </lineage>
</organism>
<reference evidence="1" key="1">
    <citation type="submission" date="2018-05" db="EMBL/GenBank/DDBJ databases">
        <authorList>
            <person name="Lanie J.A."/>
            <person name="Ng W.-L."/>
            <person name="Kazmierczak K.M."/>
            <person name="Andrzejewski T.M."/>
            <person name="Davidsen T.M."/>
            <person name="Wayne K.J."/>
            <person name="Tettelin H."/>
            <person name="Glass J.I."/>
            <person name="Rusch D."/>
            <person name="Podicherti R."/>
            <person name="Tsui H.-C.T."/>
            <person name="Winkler M.E."/>
        </authorList>
    </citation>
    <scope>NUCLEOTIDE SEQUENCE</scope>
</reference>
<accession>A0A383AX42</accession>
<gene>
    <name evidence="1" type="ORF">METZ01_LOCUS465390</name>
</gene>
<sequence length="71" mass="8053">VTNTHQLLIDLERHPISDPEYGTSCLENLRAAGALVLKGFLRQEVVTMLQEEAVSIRPEAFFCNQIHNVYL</sequence>
<evidence type="ECO:0000313" key="1">
    <source>
        <dbReference type="EMBL" id="SVE12536.1"/>
    </source>
</evidence>
<name>A0A383AX42_9ZZZZ</name>
<dbReference type="AlphaFoldDB" id="A0A383AX42"/>
<feature type="non-terminal residue" evidence="1">
    <location>
        <position position="71"/>
    </location>
</feature>
<dbReference type="EMBL" id="UINC01195799">
    <property type="protein sequence ID" value="SVE12536.1"/>
    <property type="molecule type" value="Genomic_DNA"/>
</dbReference>
<feature type="non-terminal residue" evidence="1">
    <location>
        <position position="1"/>
    </location>
</feature>
<protein>
    <submittedName>
        <fullName evidence="1">Uncharacterized protein</fullName>
    </submittedName>
</protein>
<proteinExistence type="predicted"/>